<evidence type="ECO:0000256" key="3">
    <source>
        <dbReference type="ARBA" id="ARBA00012916"/>
    </source>
</evidence>
<evidence type="ECO:0000256" key="2">
    <source>
        <dbReference type="ARBA" id="ARBA00004496"/>
    </source>
</evidence>
<evidence type="ECO:0000256" key="1">
    <source>
        <dbReference type="ARBA" id="ARBA00001031"/>
    </source>
</evidence>
<dbReference type="CDD" id="cd00714">
    <property type="entry name" value="GFAT"/>
    <property type="match status" value="1"/>
</dbReference>
<comment type="subcellular location">
    <subcellularLocation>
        <location evidence="2 10">Cytoplasm</location>
    </subcellularLocation>
</comment>
<dbReference type="NCBIfam" id="TIGR01135">
    <property type="entry name" value="glmS"/>
    <property type="match status" value="1"/>
</dbReference>
<reference evidence="14 15" key="1">
    <citation type="submission" date="2015-11" db="EMBL/GenBank/DDBJ databases">
        <title>The complete genome of Buchnera aphidicola from Diuraphis noxia biotype SAM.</title>
        <authorList>
            <person name="Burger N.F.V."/>
            <person name="Oberholster A.-M."/>
        </authorList>
    </citation>
    <scope>NUCLEOTIDE SEQUENCE [LARGE SCALE GENOMIC DNA]</scope>
    <source>
        <strain evidence="14">SAM</strain>
    </source>
</reference>
<dbReference type="PANTHER" id="PTHR10937">
    <property type="entry name" value="GLUCOSAMINE--FRUCTOSE-6-PHOSPHATE AMINOTRANSFERASE, ISOMERIZING"/>
    <property type="match status" value="1"/>
</dbReference>
<comment type="catalytic activity">
    <reaction evidence="1 10">
        <text>D-fructose 6-phosphate + L-glutamine = D-glucosamine 6-phosphate + L-glutamate</text>
        <dbReference type="Rhea" id="RHEA:13237"/>
        <dbReference type="ChEBI" id="CHEBI:29985"/>
        <dbReference type="ChEBI" id="CHEBI:58359"/>
        <dbReference type="ChEBI" id="CHEBI:58725"/>
        <dbReference type="ChEBI" id="CHEBI:61527"/>
        <dbReference type="EC" id="2.6.1.16"/>
    </reaction>
</comment>
<feature type="active site" description="Nucleophile; for GATase activity" evidence="10">
    <location>
        <position position="2"/>
    </location>
</feature>
<dbReference type="CDD" id="cd05009">
    <property type="entry name" value="SIS_GlmS_GlmD_2"/>
    <property type="match status" value="1"/>
</dbReference>
<dbReference type="GO" id="GO:0005829">
    <property type="term" value="C:cytosol"/>
    <property type="evidence" value="ECO:0007669"/>
    <property type="project" value="TreeGrafter"/>
</dbReference>
<accession>A0A1B2H7T2</accession>
<gene>
    <name evidence="10" type="primary">glmS</name>
    <name evidence="14" type="ORF">ATN01_00135</name>
</gene>
<proteinExistence type="inferred from homology"/>
<evidence type="ECO:0000256" key="4">
    <source>
        <dbReference type="ARBA" id="ARBA00016090"/>
    </source>
</evidence>
<dbReference type="PATRIC" id="fig|118101.4.peg.27"/>
<dbReference type="GO" id="GO:0004360">
    <property type="term" value="F:glutamine-fructose-6-phosphate transaminase (isomerizing) activity"/>
    <property type="evidence" value="ECO:0007669"/>
    <property type="project" value="UniProtKB-UniRule"/>
</dbReference>
<dbReference type="SUPFAM" id="SSF56235">
    <property type="entry name" value="N-terminal nucleophile aminohydrolases (Ntn hydrolases)"/>
    <property type="match status" value="1"/>
</dbReference>
<dbReference type="Gene3D" id="3.40.50.10490">
    <property type="entry name" value="Glucose-6-phosphate isomerase like protein, domain 1"/>
    <property type="match status" value="2"/>
</dbReference>
<feature type="active site" description="For Fru-6P isomerization activity" evidence="10">
    <location>
        <position position="603"/>
    </location>
</feature>
<evidence type="ECO:0000313" key="15">
    <source>
        <dbReference type="Proteomes" id="UP000093070"/>
    </source>
</evidence>
<dbReference type="GO" id="GO:0005975">
    <property type="term" value="P:carbohydrate metabolic process"/>
    <property type="evidence" value="ECO:0007669"/>
    <property type="project" value="UniProtKB-UniRule"/>
</dbReference>
<keyword evidence="11" id="KW-0812">Transmembrane</keyword>
<evidence type="ECO:0000256" key="5">
    <source>
        <dbReference type="ARBA" id="ARBA00022490"/>
    </source>
</evidence>
<dbReference type="InterPro" id="IPR047084">
    <property type="entry name" value="GFAT_N"/>
</dbReference>
<feature type="transmembrane region" description="Helical" evidence="11">
    <location>
        <begin position="570"/>
        <end position="589"/>
    </location>
</feature>
<evidence type="ECO:0000256" key="7">
    <source>
        <dbReference type="ARBA" id="ARBA00022679"/>
    </source>
</evidence>
<dbReference type="GO" id="GO:0006487">
    <property type="term" value="P:protein N-linked glycosylation"/>
    <property type="evidence" value="ECO:0007669"/>
    <property type="project" value="TreeGrafter"/>
</dbReference>
<dbReference type="CDD" id="cd05008">
    <property type="entry name" value="SIS_GlmS_GlmD_1"/>
    <property type="match status" value="1"/>
</dbReference>
<dbReference type="InterPro" id="IPR046348">
    <property type="entry name" value="SIS_dom_sf"/>
</dbReference>
<feature type="domain" description="SIS" evidence="13">
    <location>
        <begin position="459"/>
        <end position="598"/>
    </location>
</feature>
<dbReference type="PANTHER" id="PTHR10937:SF0">
    <property type="entry name" value="GLUTAMINE--FRUCTOSE-6-PHOSPHATE TRANSAMINASE (ISOMERIZING)"/>
    <property type="match status" value="1"/>
</dbReference>
<dbReference type="GO" id="GO:0006047">
    <property type="term" value="P:UDP-N-acetylglucosamine metabolic process"/>
    <property type="evidence" value="ECO:0007669"/>
    <property type="project" value="TreeGrafter"/>
</dbReference>
<dbReference type="FunFam" id="3.40.50.10490:FF:000001">
    <property type="entry name" value="Glutamine--fructose-6-phosphate aminotransferase [isomerizing]"/>
    <property type="match status" value="1"/>
</dbReference>
<dbReference type="EMBL" id="CP013259">
    <property type="protein sequence ID" value="ANZ22281.1"/>
    <property type="molecule type" value="Genomic_DNA"/>
</dbReference>
<dbReference type="GO" id="GO:0097367">
    <property type="term" value="F:carbohydrate derivative binding"/>
    <property type="evidence" value="ECO:0007669"/>
    <property type="project" value="InterPro"/>
</dbReference>
<dbReference type="InterPro" id="IPR017932">
    <property type="entry name" value="GATase_2_dom"/>
</dbReference>
<comment type="subunit">
    <text evidence="10">Homodimer.</text>
</comment>
<evidence type="ECO:0000259" key="13">
    <source>
        <dbReference type="PROSITE" id="PS51464"/>
    </source>
</evidence>
<feature type="domain" description="SIS" evidence="13">
    <location>
        <begin position="287"/>
        <end position="428"/>
    </location>
</feature>
<dbReference type="InterPro" id="IPR005855">
    <property type="entry name" value="GFAT"/>
</dbReference>
<keyword evidence="8" id="KW-0677">Repeat</keyword>
<evidence type="ECO:0000313" key="14">
    <source>
        <dbReference type="EMBL" id="ANZ22281.1"/>
    </source>
</evidence>
<evidence type="ECO:0000256" key="6">
    <source>
        <dbReference type="ARBA" id="ARBA00022576"/>
    </source>
</evidence>
<dbReference type="HAMAP" id="MF_00164">
    <property type="entry name" value="GlmS"/>
    <property type="match status" value="1"/>
</dbReference>
<evidence type="ECO:0000256" key="10">
    <source>
        <dbReference type="HAMAP-Rule" id="MF_00164"/>
    </source>
</evidence>
<dbReference type="OrthoDB" id="9761808at2"/>
<sequence>MCGIIAAITQRNIIDILTKGLKKLEYRGYDSSGLAIINNEKNIVRIRCVGKVNKLINKVNKKKIFGTIGVAHTRWATHGIVSKENTHPHISSNIIVVHNGILENDALLRDFLKTQGYIFRSNTDTEVIAHLLHWEQNKTKHSIKNVIQDSVNKLHGNYSMVVIDKNNPLELIAVCSKSPLIIGLGIGENFIASDQIALLNITKRFMYLEDGDIAVIKKKDINIFNKNDFIIHRKEIFSNIKYKTVKKGKYRHYMEKEIYEQPVSIKNTLENRLNKNNTINFLELGKQEDVLFCKIEHIHIVACGTSYNAAMVSKYWFESLTNTPCDVEIASEFSSRTLAARKNSFLITISQSGETADTLSALRQSKKLKYLGNLTICNMEGSTLVKESDYYLSTNAGIEIGVASTKSFTTQLTVLLMLVAKIANLKKINNIEKKIVKNLNMLPNRITEILENKQLIKNIATQLFNKKHMLFIGRGEYYPIAMEGALKLKEISYIHAEAYAAGELKHGPLALIDKDIPVIVIAPKNTLLEKIKKNIKEISSRSGLIYVFSDQTFNYEENVNFITLPYVETFIAPIFYTIPLQLLAYYIALNKNKNIDKPRHLAKSVTVE</sequence>
<dbReference type="PROSITE" id="PS51464">
    <property type="entry name" value="SIS"/>
    <property type="match status" value="2"/>
</dbReference>
<dbReference type="EC" id="2.6.1.16" evidence="3 10"/>
<feature type="domain" description="Glutamine amidotransferase type-2" evidence="12">
    <location>
        <begin position="2"/>
        <end position="219"/>
    </location>
</feature>
<keyword evidence="5 10" id="KW-0963">Cytoplasm</keyword>
<protein>
    <recommendedName>
        <fullName evidence="4 10">Glutamine--fructose-6-phosphate aminotransferase [isomerizing]</fullName>
        <ecNumber evidence="3 10">2.6.1.16</ecNumber>
    </recommendedName>
    <alternativeName>
        <fullName evidence="10">D-fructose-6-phosphate amidotransferase</fullName>
    </alternativeName>
    <alternativeName>
        <fullName evidence="10">GFAT</fullName>
    </alternativeName>
    <alternativeName>
        <fullName evidence="10">Glucosamine-6-phosphate synthase</fullName>
    </alternativeName>
    <alternativeName>
        <fullName evidence="10">Hexosephosphate aminotransferase</fullName>
    </alternativeName>
    <alternativeName>
        <fullName evidence="10">L-glutamine--D-fructose-6-phosphate amidotransferase</fullName>
    </alternativeName>
</protein>
<keyword evidence="11" id="KW-1133">Transmembrane helix</keyword>
<dbReference type="InterPro" id="IPR035490">
    <property type="entry name" value="GlmS/FrlB_SIS"/>
</dbReference>
<dbReference type="GO" id="GO:0006002">
    <property type="term" value="P:fructose 6-phosphate metabolic process"/>
    <property type="evidence" value="ECO:0007669"/>
    <property type="project" value="TreeGrafter"/>
</dbReference>
<evidence type="ECO:0000256" key="9">
    <source>
        <dbReference type="ARBA" id="ARBA00022962"/>
    </source>
</evidence>
<keyword evidence="7 10" id="KW-0808">Transferase</keyword>
<dbReference type="RefSeq" id="WP_075433101.1">
    <property type="nucleotide sequence ID" value="NZ_CP013259.1"/>
</dbReference>
<dbReference type="Proteomes" id="UP000093070">
    <property type="component" value="Chromosome"/>
</dbReference>
<dbReference type="SUPFAM" id="SSF53697">
    <property type="entry name" value="SIS domain"/>
    <property type="match status" value="1"/>
</dbReference>
<dbReference type="AlphaFoldDB" id="A0A1B2H7T2"/>
<keyword evidence="6 10" id="KW-0032">Aminotransferase</keyword>
<keyword evidence="9" id="KW-0315">Glutamine amidotransferase</keyword>
<dbReference type="Pfam" id="PF13522">
    <property type="entry name" value="GATase_6"/>
    <property type="match status" value="1"/>
</dbReference>
<evidence type="ECO:0000256" key="8">
    <source>
        <dbReference type="ARBA" id="ARBA00022737"/>
    </source>
</evidence>
<dbReference type="InterPro" id="IPR001347">
    <property type="entry name" value="SIS_dom"/>
</dbReference>
<feature type="initiator methionine" description="Removed" evidence="10">
    <location>
        <position position="1"/>
    </location>
</feature>
<dbReference type="STRING" id="118101.ATN01_00135"/>
<dbReference type="Gene3D" id="3.60.20.10">
    <property type="entry name" value="Glutamine Phosphoribosylpyrophosphate, subunit 1, domain 1"/>
    <property type="match status" value="1"/>
</dbReference>
<dbReference type="InterPro" id="IPR029055">
    <property type="entry name" value="Ntn_hydrolases_N"/>
</dbReference>
<dbReference type="PROSITE" id="PS51278">
    <property type="entry name" value="GATASE_TYPE_2"/>
    <property type="match status" value="1"/>
</dbReference>
<dbReference type="InterPro" id="IPR035466">
    <property type="entry name" value="GlmS/AgaS_SIS"/>
</dbReference>
<dbReference type="NCBIfam" id="NF001484">
    <property type="entry name" value="PRK00331.1"/>
    <property type="match status" value="1"/>
</dbReference>
<keyword evidence="11" id="KW-0472">Membrane</keyword>
<comment type="function">
    <text evidence="10">Catalyzes the first step in hexosamine metabolism, converting fructose-6P into glucosamine-6P using glutamine as a nitrogen source.</text>
</comment>
<dbReference type="Pfam" id="PF01380">
    <property type="entry name" value="SIS"/>
    <property type="match status" value="2"/>
</dbReference>
<organism evidence="14 15">
    <name type="scientific">Buchnera aphidicola subsp. Diuraphis noxia</name>
    <dbReference type="NCBI Taxonomy" id="118101"/>
    <lineage>
        <taxon>Bacteria</taxon>
        <taxon>Pseudomonadati</taxon>
        <taxon>Pseudomonadota</taxon>
        <taxon>Gammaproteobacteria</taxon>
        <taxon>Enterobacterales</taxon>
        <taxon>Erwiniaceae</taxon>
        <taxon>Buchnera</taxon>
    </lineage>
</organism>
<name>A0A1B2H7T2_BUCDN</name>
<evidence type="ECO:0000259" key="12">
    <source>
        <dbReference type="PROSITE" id="PS51278"/>
    </source>
</evidence>
<dbReference type="FunFam" id="3.60.20.10:FF:000006">
    <property type="entry name" value="Glutamine--fructose-6-phosphate aminotransferase [isomerizing]"/>
    <property type="match status" value="1"/>
</dbReference>
<evidence type="ECO:0000256" key="11">
    <source>
        <dbReference type="SAM" id="Phobius"/>
    </source>
</evidence>